<sequence length="224" mass="26294">NYPELEPGYLVACFNYKGKKLVVSYSSRRAKKDEQDRIKALEKLEAKLQKSKNPKSHLSNAGYRKYLKLEGESKIVLDEDKIALDRAWDGLLGVITNSEMSPPEILSKYSDLFTVEDSFRLTKHDLKIRPIFHWKPRRVRAHIALCFTAYALVKHMEHRVRLQYRKLSPEKIRQALVRVQTSILFDKVKRIRYGLPSRLSHDARKIYDLLKVKKTITPYIIKKL</sequence>
<protein>
    <recommendedName>
        <fullName evidence="3">Transposase IS4-like domain-containing protein</fullName>
    </recommendedName>
</protein>
<evidence type="ECO:0000313" key="1">
    <source>
        <dbReference type="EMBL" id="GFP21642.1"/>
    </source>
</evidence>
<feature type="non-terminal residue" evidence="1">
    <location>
        <position position="1"/>
    </location>
</feature>
<accession>A0A6V8NMS9</accession>
<dbReference type="EMBL" id="BLRV01000076">
    <property type="protein sequence ID" value="GFP21642.1"/>
    <property type="molecule type" value="Genomic_DNA"/>
</dbReference>
<reference evidence="1 2" key="1">
    <citation type="journal article" date="2020" name="Front. Microbiol.">
        <title>Single-cell genomics of novel Actinobacteria with the Wood-Ljungdahl pathway discovered in a serpentinizing system.</title>
        <authorList>
            <person name="Merino N."/>
            <person name="Kawai M."/>
            <person name="Boyd E.S."/>
            <person name="Colman D.R."/>
            <person name="McGlynn S.E."/>
            <person name="Nealson K.H."/>
            <person name="Kurokawa K."/>
            <person name="Hongoh Y."/>
        </authorList>
    </citation>
    <scope>NUCLEOTIDE SEQUENCE [LARGE SCALE GENOMIC DNA]</scope>
    <source>
        <strain evidence="1 2">S06</strain>
    </source>
</reference>
<organism evidence="1 2">
    <name type="scientific">Candidatus Hakubella thermalkaliphila</name>
    <dbReference type="NCBI Taxonomy" id="2754717"/>
    <lineage>
        <taxon>Bacteria</taxon>
        <taxon>Bacillati</taxon>
        <taxon>Actinomycetota</taxon>
        <taxon>Actinomycetota incertae sedis</taxon>
        <taxon>Candidatus Hakubellales</taxon>
        <taxon>Candidatus Hakubellaceae</taxon>
        <taxon>Candidatus Hakubella</taxon>
    </lineage>
</organism>
<dbReference type="Proteomes" id="UP000580051">
    <property type="component" value="Unassembled WGS sequence"/>
</dbReference>
<evidence type="ECO:0000313" key="2">
    <source>
        <dbReference type="Proteomes" id="UP000580051"/>
    </source>
</evidence>
<proteinExistence type="predicted"/>
<dbReference type="AlphaFoldDB" id="A0A6V8NMS9"/>
<gene>
    <name evidence="1" type="ORF">HKBW3S06_00869</name>
</gene>
<comment type="caution">
    <text evidence="1">The sequence shown here is derived from an EMBL/GenBank/DDBJ whole genome shotgun (WGS) entry which is preliminary data.</text>
</comment>
<name>A0A6V8NMS9_9ACTN</name>
<evidence type="ECO:0008006" key="3">
    <source>
        <dbReference type="Google" id="ProtNLM"/>
    </source>
</evidence>